<sequence>MQCPCGEFLIGDDEDDLVAKAQRHLAEQHPDYQYTREQILFMAF</sequence>
<keyword evidence="2" id="KW-1185">Reference proteome</keyword>
<name>A0ABZ1Z710_9NOCA</name>
<protein>
    <submittedName>
        <fullName evidence="1">DUF1059 domain-containing protein</fullName>
    </submittedName>
</protein>
<accession>A0ABZ1Z710</accession>
<proteinExistence type="predicted"/>
<gene>
    <name evidence="1" type="ORF">OG563_37145</name>
</gene>
<reference evidence="1" key="1">
    <citation type="submission" date="2022-10" db="EMBL/GenBank/DDBJ databases">
        <title>The complete genomes of actinobacterial strains from the NBC collection.</title>
        <authorList>
            <person name="Joergensen T.S."/>
            <person name="Alvarez Arevalo M."/>
            <person name="Sterndorff E.B."/>
            <person name="Faurdal D."/>
            <person name="Vuksanovic O."/>
            <person name="Mourched A.-S."/>
            <person name="Charusanti P."/>
            <person name="Shaw S."/>
            <person name="Blin K."/>
            <person name="Weber T."/>
        </authorList>
    </citation>
    <scope>NUCLEOTIDE SEQUENCE</scope>
    <source>
        <strain evidence="1">NBC_01482</strain>
    </source>
</reference>
<evidence type="ECO:0000313" key="1">
    <source>
        <dbReference type="EMBL" id="WUV51343.1"/>
    </source>
</evidence>
<dbReference type="Proteomes" id="UP001432062">
    <property type="component" value="Chromosome"/>
</dbReference>
<evidence type="ECO:0000313" key="2">
    <source>
        <dbReference type="Proteomes" id="UP001432062"/>
    </source>
</evidence>
<organism evidence="1 2">
    <name type="scientific">Nocardia vinacea</name>
    <dbReference type="NCBI Taxonomy" id="96468"/>
    <lineage>
        <taxon>Bacteria</taxon>
        <taxon>Bacillati</taxon>
        <taxon>Actinomycetota</taxon>
        <taxon>Actinomycetes</taxon>
        <taxon>Mycobacteriales</taxon>
        <taxon>Nocardiaceae</taxon>
        <taxon>Nocardia</taxon>
    </lineage>
</organism>
<dbReference type="EMBL" id="CP109441">
    <property type="protein sequence ID" value="WUV51343.1"/>
    <property type="molecule type" value="Genomic_DNA"/>
</dbReference>